<dbReference type="Proteomes" id="UP000294164">
    <property type="component" value="Unassembled WGS sequence"/>
</dbReference>
<dbReference type="CDD" id="cd04301">
    <property type="entry name" value="NAT_SF"/>
    <property type="match status" value="1"/>
</dbReference>
<evidence type="ECO:0000313" key="3">
    <source>
        <dbReference type="EMBL" id="TAA46244.1"/>
    </source>
</evidence>
<sequence length="145" mass="16066">MQLPCQFRGRDAGRRAQPGPIGGGAKVTLRVRPCHAPVSRRAWQAVHPLSQGQRPVPDVQHDPAAGKFFLDKDGQQAELEYRRHGAQMVITHTFVPDALRNRGLASELVRAALDLARNEGLKVVPVCSYSADFLQRHPEYADLRA</sequence>
<dbReference type="Gene3D" id="3.40.630.30">
    <property type="match status" value="1"/>
</dbReference>
<dbReference type="OrthoDB" id="9813275at2"/>
<dbReference type="PANTHER" id="PTHR31435:SF9">
    <property type="entry name" value="PROTEIN NATD1"/>
    <property type="match status" value="1"/>
</dbReference>
<proteinExistence type="predicted"/>
<dbReference type="InterPro" id="IPR045057">
    <property type="entry name" value="Gcn5-rel_NAT"/>
</dbReference>
<dbReference type="EMBL" id="SHMG01000001">
    <property type="protein sequence ID" value="TAA46244.1"/>
    <property type="molecule type" value="Genomic_DNA"/>
</dbReference>
<evidence type="ECO:0000313" key="4">
    <source>
        <dbReference type="Proteomes" id="UP000294164"/>
    </source>
</evidence>
<evidence type="ECO:0000256" key="1">
    <source>
        <dbReference type="SAM" id="MobiDB-lite"/>
    </source>
</evidence>
<dbReference type="PANTHER" id="PTHR31435">
    <property type="entry name" value="PROTEIN NATD1"/>
    <property type="match status" value="1"/>
</dbReference>
<feature type="domain" description="N-acetyltransferase" evidence="2">
    <location>
        <begin position="60"/>
        <end position="145"/>
    </location>
</feature>
<reference evidence="3 4" key="1">
    <citation type="submission" date="2019-02" db="EMBL/GenBank/DDBJ databases">
        <title>WGS of Pseudoxanthomonas species novum from clinical isolates.</title>
        <authorList>
            <person name="Bernier A.-M."/>
            <person name="Bernard K."/>
            <person name="Vachon A."/>
        </authorList>
    </citation>
    <scope>NUCLEOTIDE SEQUENCE [LARGE SCALE GENOMIC DNA]</scope>
    <source>
        <strain evidence="3 4">NML130969</strain>
    </source>
</reference>
<gene>
    <name evidence="3" type="ORF">EA655_00675</name>
</gene>
<keyword evidence="3" id="KW-0808">Transferase</keyword>
<name>A0A4Q8M997_9GAMM</name>
<dbReference type="InterPro" id="IPR016181">
    <property type="entry name" value="Acyl_CoA_acyltransferase"/>
</dbReference>
<dbReference type="InterPro" id="IPR031165">
    <property type="entry name" value="GNAT_YJDJ"/>
</dbReference>
<dbReference type="PROSITE" id="PS51729">
    <property type="entry name" value="GNAT_YJDJ"/>
    <property type="match status" value="1"/>
</dbReference>
<evidence type="ECO:0000259" key="2">
    <source>
        <dbReference type="PROSITE" id="PS51729"/>
    </source>
</evidence>
<protein>
    <submittedName>
        <fullName evidence="3">N-acetyltransferase</fullName>
    </submittedName>
</protein>
<comment type="caution">
    <text evidence="3">The sequence shown here is derived from an EMBL/GenBank/DDBJ whole genome shotgun (WGS) entry which is preliminary data.</text>
</comment>
<dbReference type="AlphaFoldDB" id="A0A4Q8M997"/>
<accession>A0A4Q8M997</accession>
<dbReference type="Pfam" id="PF14542">
    <property type="entry name" value="Acetyltransf_CG"/>
    <property type="match status" value="1"/>
</dbReference>
<dbReference type="GO" id="GO:0016740">
    <property type="term" value="F:transferase activity"/>
    <property type="evidence" value="ECO:0007669"/>
    <property type="project" value="UniProtKB-KW"/>
</dbReference>
<organism evidence="3 4">
    <name type="scientific">Pseudoxanthomonas winnipegensis</name>
    <dbReference type="NCBI Taxonomy" id="2480810"/>
    <lineage>
        <taxon>Bacteria</taxon>
        <taxon>Pseudomonadati</taxon>
        <taxon>Pseudomonadota</taxon>
        <taxon>Gammaproteobacteria</taxon>
        <taxon>Lysobacterales</taxon>
        <taxon>Lysobacteraceae</taxon>
        <taxon>Pseudoxanthomonas</taxon>
    </lineage>
</organism>
<feature type="region of interest" description="Disordered" evidence="1">
    <location>
        <begin position="1"/>
        <end position="23"/>
    </location>
</feature>
<dbReference type="SUPFAM" id="SSF55729">
    <property type="entry name" value="Acyl-CoA N-acyltransferases (Nat)"/>
    <property type="match status" value="1"/>
</dbReference>